<dbReference type="SUPFAM" id="SSF58104">
    <property type="entry name" value="Methyl-accepting chemotaxis protein (MCP) signaling domain"/>
    <property type="match status" value="1"/>
</dbReference>
<name>G4TNI9_SERID</name>
<evidence type="ECO:0000256" key="9">
    <source>
        <dbReference type="ARBA" id="ARBA00023180"/>
    </source>
</evidence>
<evidence type="ECO:0000313" key="13">
    <source>
        <dbReference type="EMBL" id="CCA72880.1"/>
    </source>
</evidence>
<gene>
    <name evidence="13" type="ORF">PIIN_06817</name>
</gene>
<dbReference type="Proteomes" id="UP000007148">
    <property type="component" value="Unassembled WGS sequence"/>
</dbReference>
<keyword evidence="3 11" id="KW-0415">Karyogamy</keyword>
<keyword evidence="5 11" id="KW-0732">Signal</keyword>
<comment type="subcellular location">
    <subcellularLocation>
        <location evidence="11">Endoplasmic reticulum membrane</location>
    </subcellularLocation>
    <subcellularLocation>
        <location evidence="11">Nucleus membrane</location>
    </subcellularLocation>
</comment>
<dbReference type="GO" id="GO:0005789">
    <property type="term" value="C:endoplasmic reticulum membrane"/>
    <property type="evidence" value="ECO:0007669"/>
    <property type="project" value="UniProtKB-SubCell"/>
</dbReference>
<evidence type="ECO:0000256" key="8">
    <source>
        <dbReference type="ARBA" id="ARBA00023136"/>
    </source>
</evidence>
<feature type="transmembrane region" description="Helical" evidence="11">
    <location>
        <begin position="446"/>
        <end position="465"/>
    </location>
</feature>
<dbReference type="InParanoid" id="G4TNI9"/>
<dbReference type="eggNOG" id="ENOG502S7TG">
    <property type="taxonomic scope" value="Eukaryota"/>
</dbReference>
<keyword evidence="14" id="KW-1185">Reference proteome</keyword>
<sequence>MSTVPFFRLIILHFILFSCSCALRWPFQPSSRASKRIPELAASQELKVDDLTMTDVEKRMLFRSIDTLSSYKTGSGCFYDASMDLSKRCDELESNQEGRVLAAIRFTLCELETADFLKPPAECEQYIRRDTRGLSHCVEALHRSPQFWSSYSGYLREIPQLCTAYRRLHDIDTAKGLYHNATQEKIYLLHLLQQRELIYQEQQRQLIANLNNLGEVETKLKQSATMFGIKGDTVLSNFETMLHQAKRHVFDLHSQLSTTITEQTRIHGDQLSRLVRRTENEHEAVLHTLLHDTSTAIGTIVKALHDISDKSDMLALSMETTQGEWRKLHESTMTLGNVIVSLTTTVEQVSHDLERQSVMVHEMTVHQENFSKYMHGIEMAMSQMMTVIYGHIENVTHASTAAQLRLSQNKHGGLNLRLVLEAAQLIWMSDWTPQTMLLPIWHAARASVLLAGSIFSSIWLTLSIVRKRVVIVFRKCISRLRALPKSRSFPAQLMENSVDQSKIRRVAFLPLVERRRRELPVVHGIKSNRRLSRAISEPPPKSSSLTR</sequence>
<dbReference type="Pfam" id="PF04163">
    <property type="entry name" value="Tht1"/>
    <property type="match status" value="1"/>
</dbReference>
<dbReference type="GO" id="GO:0031965">
    <property type="term" value="C:nuclear membrane"/>
    <property type="evidence" value="ECO:0007669"/>
    <property type="project" value="UniProtKB-SubCell"/>
</dbReference>
<keyword evidence="10 11" id="KW-0539">Nucleus</keyword>
<reference evidence="13 14" key="1">
    <citation type="journal article" date="2011" name="PLoS Pathog.">
        <title>Endophytic Life Strategies Decoded by Genome and Transcriptome Analyses of the Mutualistic Root Symbiont Piriformospora indica.</title>
        <authorList>
            <person name="Zuccaro A."/>
            <person name="Lahrmann U."/>
            <person name="Guldener U."/>
            <person name="Langen G."/>
            <person name="Pfiffi S."/>
            <person name="Biedenkopf D."/>
            <person name="Wong P."/>
            <person name="Samans B."/>
            <person name="Grimm C."/>
            <person name="Basiewicz M."/>
            <person name="Murat C."/>
            <person name="Martin F."/>
            <person name="Kogel K.H."/>
        </authorList>
    </citation>
    <scope>NUCLEOTIDE SEQUENCE [LARGE SCALE GENOMIC DNA]</scope>
    <source>
        <strain evidence="13 14">DSM 11827</strain>
    </source>
</reference>
<dbReference type="InterPro" id="IPR007292">
    <property type="entry name" value="Nuclear_fusion_Kar5"/>
</dbReference>
<evidence type="ECO:0008006" key="15">
    <source>
        <dbReference type="Google" id="ProtNLM"/>
    </source>
</evidence>
<evidence type="ECO:0000256" key="4">
    <source>
        <dbReference type="ARBA" id="ARBA00022692"/>
    </source>
</evidence>
<comment type="caution">
    <text evidence="13">The sequence shown here is derived from an EMBL/GenBank/DDBJ whole genome shotgun (WGS) entry which is preliminary data.</text>
</comment>
<protein>
    <recommendedName>
        <fullName evidence="15">Nuclear fusion protein KAR5</fullName>
    </recommendedName>
</protein>
<evidence type="ECO:0000256" key="1">
    <source>
        <dbReference type="ARBA" id="ARBA00003389"/>
    </source>
</evidence>
<dbReference type="HOGENOM" id="CLU_497914_0_0_1"/>
<proteinExistence type="inferred from homology"/>
<dbReference type="AlphaFoldDB" id="G4TNI9"/>
<evidence type="ECO:0000256" key="11">
    <source>
        <dbReference type="RuleBase" id="RU368082"/>
    </source>
</evidence>
<evidence type="ECO:0000256" key="7">
    <source>
        <dbReference type="ARBA" id="ARBA00022989"/>
    </source>
</evidence>
<comment type="function">
    <text evidence="1 11">Required for nuclear membrane fusion during karyogamy.</text>
</comment>
<keyword evidence="4 11" id="KW-0812">Transmembrane</keyword>
<dbReference type="EMBL" id="CAFZ01000188">
    <property type="protein sequence ID" value="CCA72880.1"/>
    <property type="molecule type" value="Genomic_DNA"/>
</dbReference>
<dbReference type="GO" id="GO:0048288">
    <property type="term" value="P:nuclear membrane fusion involved in karyogamy"/>
    <property type="evidence" value="ECO:0007669"/>
    <property type="project" value="UniProtKB-UniRule"/>
</dbReference>
<comment type="similarity">
    <text evidence="2 11">Belongs to the KAR5 family.</text>
</comment>
<feature type="signal peptide" evidence="12">
    <location>
        <begin position="1"/>
        <end position="22"/>
    </location>
</feature>
<evidence type="ECO:0000256" key="12">
    <source>
        <dbReference type="SAM" id="SignalP"/>
    </source>
</evidence>
<accession>G4TNI9</accession>
<evidence type="ECO:0000256" key="6">
    <source>
        <dbReference type="ARBA" id="ARBA00022824"/>
    </source>
</evidence>
<evidence type="ECO:0000256" key="10">
    <source>
        <dbReference type="ARBA" id="ARBA00023242"/>
    </source>
</evidence>
<keyword evidence="9" id="KW-0325">Glycoprotein</keyword>
<evidence type="ECO:0000256" key="3">
    <source>
        <dbReference type="ARBA" id="ARBA00022459"/>
    </source>
</evidence>
<keyword evidence="6 11" id="KW-0256">Endoplasmic reticulum</keyword>
<keyword evidence="8 11" id="KW-0472">Membrane</keyword>
<dbReference type="GO" id="GO:0000742">
    <property type="term" value="P:karyogamy involved in conjugation with cellular fusion"/>
    <property type="evidence" value="ECO:0007669"/>
    <property type="project" value="UniProtKB-UniRule"/>
</dbReference>
<dbReference type="OrthoDB" id="5311848at2759"/>
<organism evidence="13 14">
    <name type="scientific">Serendipita indica (strain DSM 11827)</name>
    <name type="common">Root endophyte fungus</name>
    <name type="synonym">Piriformospora indica</name>
    <dbReference type="NCBI Taxonomy" id="1109443"/>
    <lineage>
        <taxon>Eukaryota</taxon>
        <taxon>Fungi</taxon>
        <taxon>Dikarya</taxon>
        <taxon>Basidiomycota</taxon>
        <taxon>Agaricomycotina</taxon>
        <taxon>Agaricomycetes</taxon>
        <taxon>Sebacinales</taxon>
        <taxon>Serendipitaceae</taxon>
        <taxon>Serendipita</taxon>
    </lineage>
</organism>
<evidence type="ECO:0000256" key="2">
    <source>
        <dbReference type="ARBA" id="ARBA00010473"/>
    </source>
</evidence>
<keyword evidence="7 11" id="KW-1133">Transmembrane helix</keyword>
<evidence type="ECO:0000256" key="5">
    <source>
        <dbReference type="ARBA" id="ARBA00022729"/>
    </source>
</evidence>
<dbReference type="PANTHER" id="PTHR28012:SF1">
    <property type="entry name" value="NUCLEAR FUSION PROTEIN KAR5"/>
    <property type="match status" value="1"/>
</dbReference>
<evidence type="ECO:0000313" key="14">
    <source>
        <dbReference type="Proteomes" id="UP000007148"/>
    </source>
</evidence>
<feature type="chain" id="PRO_5003468727" description="Nuclear fusion protein KAR5" evidence="12">
    <location>
        <begin position="23"/>
        <end position="547"/>
    </location>
</feature>
<dbReference type="PANTHER" id="PTHR28012">
    <property type="entry name" value="NUCLEAR FUSION PROTEIN KAR5"/>
    <property type="match status" value="1"/>
</dbReference>